<sequence>MSTTERPRILVVGGGYVGLYAARRILKKMRYGEATVTVVDPRSYMTYQPFLPEAAAGNISPRHVVVPLRRVLPKAEVLTGRVTTIDQDRKVATVSPLVGEAYELPFDYLIVALGAVSRTFPIPGLAEQGIGMKGIEEAIGLRNHVLEQLDKADSTTDEDVRRKALTFVFVGGGFAGAETVGEVEDLARDAAKYYTSVKREDMRFLLVDVADKILPEVGPKLGSWGKEHLESRGVEVYLKTGMDSCVDGRVVLGNGLEVDSNTIVWTAGVKPNPALARYGLPLGPRGHVDTDAKLQVQGTNHIWAAGDNAQVPDMAARRAGVENAWCPPNAQHALRQSKVLGDNVISALRGFPQKEYSHANKGAVAGLGMHKGVAMIVVGKMKIKFRGRLAWYMHRGYHGMAMPTWNRKIRVFADWTLSAFLKREVVSLGAMETPREEFYEAAKPAPARQDAAPKPESGSEQGPAQGSESARAEAGSTKVKAS</sequence>
<dbReference type="Gene3D" id="3.50.50.100">
    <property type="match status" value="1"/>
</dbReference>
<feature type="compositionally biased region" description="Low complexity" evidence="6">
    <location>
        <begin position="441"/>
        <end position="455"/>
    </location>
</feature>
<evidence type="ECO:0000256" key="5">
    <source>
        <dbReference type="ARBA" id="ARBA00023027"/>
    </source>
</evidence>
<evidence type="ECO:0000256" key="4">
    <source>
        <dbReference type="ARBA" id="ARBA00023002"/>
    </source>
</evidence>
<keyword evidence="3" id="KW-0274">FAD</keyword>
<reference evidence="8" key="1">
    <citation type="submission" date="2022-10" db="EMBL/GenBank/DDBJ databases">
        <title>The complete genomes of actinobacterial strains from the NBC collection.</title>
        <authorList>
            <person name="Joergensen T.S."/>
            <person name="Alvarez Arevalo M."/>
            <person name="Sterndorff E.B."/>
            <person name="Faurdal D."/>
            <person name="Vuksanovic O."/>
            <person name="Mourched A.-S."/>
            <person name="Charusanti P."/>
            <person name="Shaw S."/>
            <person name="Blin K."/>
            <person name="Weber T."/>
        </authorList>
    </citation>
    <scope>NUCLEOTIDE SEQUENCE</scope>
    <source>
        <strain evidence="8">NBC_01432</strain>
    </source>
</reference>
<keyword evidence="4" id="KW-0560">Oxidoreductase</keyword>
<evidence type="ECO:0000256" key="2">
    <source>
        <dbReference type="ARBA" id="ARBA00022630"/>
    </source>
</evidence>
<evidence type="ECO:0000256" key="6">
    <source>
        <dbReference type="SAM" id="MobiDB-lite"/>
    </source>
</evidence>
<proteinExistence type="inferred from homology"/>
<dbReference type="PANTHER" id="PTHR43706:SF45">
    <property type="entry name" value="NADH DEHYDROGENASE-LIKE PROTEIN RV1812C"/>
    <property type="match status" value="1"/>
</dbReference>
<keyword evidence="5" id="KW-0520">NAD</keyword>
<dbReference type="InterPro" id="IPR045024">
    <property type="entry name" value="NDH-2"/>
</dbReference>
<evidence type="ECO:0000256" key="3">
    <source>
        <dbReference type="ARBA" id="ARBA00022827"/>
    </source>
</evidence>
<dbReference type="Proteomes" id="UP001432209">
    <property type="component" value="Chromosome"/>
</dbReference>
<evidence type="ECO:0000313" key="9">
    <source>
        <dbReference type="Proteomes" id="UP001432209"/>
    </source>
</evidence>
<evidence type="ECO:0000256" key="1">
    <source>
        <dbReference type="ARBA" id="ARBA00005272"/>
    </source>
</evidence>
<comment type="similarity">
    <text evidence="1">Belongs to the NADH dehydrogenase family.</text>
</comment>
<organism evidence="8 9">
    <name type="scientific">Streptomyces niveus</name>
    <name type="common">Streptomyces spheroides</name>
    <dbReference type="NCBI Taxonomy" id="193462"/>
    <lineage>
        <taxon>Bacteria</taxon>
        <taxon>Bacillati</taxon>
        <taxon>Actinomycetota</taxon>
        <taxon>Actinomycetes</taxon>
        <taxon>Kitasatosporales</taxon>
        <taxon>Streptomycetaceae</taxon>
        <taxon>Streptomyces</taxon>
    </lineage>
</organism>
<keyword evidence="2" id="KW-0285">Flavoprotein</keyword>
<protein>
    <submittedName>
        <fullName evidence="8">NAD(P)/FAD-dependent oxidoreductase</fullName>
    </submittedName>
</protein>
<evidence type="ECO:0000313" key="8">
    <source>
        <dbReference type="EMBL" id="WUX54826.1"/>
    </source>
</evidence>
<feature type="region of interest" description="Disordered" evidence="6">
    <location>
        <begin position="437"/>
        <end position="482"/>
    </location>
</feature>
<keyword evidence="9" id="KW-1185">Reference proteome</keyword>
<dbReference type="SUPFAM" id="SSF51905">
    <property type="entry name" value="FAD/NAD(P)-binding domain"/>
    <property type="match status" value="2"/>
</dbReference>
<feature type="compositionally biased region" description="Polar residues" evidence="6">
    <location>
        <begin position="458"/>
        <end position="468"/>
    </location>
</feature>
<name>A0ABZ2A9H7_STRNV</name>
<gene>
    <name evidence="8" type="ORF">OG442_26550</name>
</gene>
<dbReference type="PANTHER" id="PTHR43706">
    <property type="entry name" value="NADH DEHYDROGENASE"/>
    <property type="match status" value="1"/>
</dbReference>
<feature type="domain" description="FAD/NAD(P)-binding" evidence="7">
    <location>
        <begin position="8"/>
        <end position="314"/>
    </location>
</feature>
<evidence type="ECO:0000259" key="7">
    <source>
        <dbReference type="Pfam" id="PF07992"/>
    </source>
</evidence>
<dbReference type="Pfam" id="PF07992">
    <property type="entry name" value="Pyr_redox_2"/>
    <property type="match status" value="1"/>
</dbReference>
<dbReference type="PRINTS" id="PR00368">
    <property type="entry name" value="FADPNR"/>
</dbReference>
<dbReference type="EMBL" id="CP109495">
    <property type="protein sequence ID" value="WUX54826.1"/>
    <property type="molecule type" value="Genomic_DNA"/>
</dbReference>
<dbReference type="InterPro" id="IPR023753">
    <property type="entry name" value="FAD/NAD-binding_dom"/>
</dbReference>
<dbReference type="GeneID" id="91342169"/>
<dbReference type="InterPro" id="IPR036188">
    <property type="entry name" value="FAD/NAD-bd_sf"/>
</dbReference>
<dbReference type="RefSeq" id="WP_078494331.1">
    <property type="nucleotide sequence ID" value="NZ_CP109393.1"/>
</dbReference>
<accession>A0ABZ2A9H7</accession>